<dbReference type="EMBL" id="PUHZ01000006">
    <property type="protein sequence ID" value="PQO47012.1"/>
    <property type="molecule type" value="Genomic_DNA"/>
</dbReference>
<protein>
    <submittedName>
        <fullName evidence="1">Uncharacterized protein</fullName>
    </submittedName>
</protein>
<evidence type="ECO:0000313" key="1">
    <source>
        <dbReference type="EMBL" id="PQO47012.1"/>
    </source>
</evidence>
<accession>A0A2S8GRI5</accession>
<proteinExistence type="predicted"/>
<comment type="caution">
    <text evidence="1">The sequence shown here is derived from an EMBL/GenBank/DDBJ whole genome shotgun (WGS) entry which is preliminary data.</text>
</comment>
<dbReference type="Proteomes" id="UP000237819">
    <property type="component" value="Unassembled WGS sequence"/>
</dbReference>
<name>A0A2S8GRI5_9BACT</name>
<dbReference type="AlphaFoldDB" id="A0A2S8GRI5"/>
<organism evidence="1 2">
    <name type="scientific">Blastopirellula marina</name>
    <dbReference type="NCBI Taxonomy" id="124"/>
    <lineage>
        <taxon>Bacteria</taxon>
        <taxon>Pseudomonadati</taxon>
        <taxon>Planctomycetota</taxon>
        <taxon>Planctomycetia</taxon>
        <taxon>Pirellulales</taxon>
        <taxon>Pirellulaceae</taxon>
        <taxon>Blastopirellula</taxon>
    </lineage>
</organism>
<reference evidence="1 2" key="1">
    <citation type="submission" date="2018-02" db="EMBL/GenBank/DDBJ databases">
        <title>Comparative genomes isolates from brazilian mangrove.</title>
        <authorList>
            <person name="Araujo J.E."/>
            <person name="Taketani R.G."/>
            <person name="Silva M.C.P."/>
            <person name="Loureco M.V."/>
            <person name="Andreote F.D."/>
        </authorList>
    </citation>
    <scope>NUCLEOTIDE SEQUENCE [LARGE SCALE GENOMIC DNA]</scope>
    <source>
        <strain evidence="1 2">Nap-Phe MGV</strain>
    </source>
</reference>
<evidence type="ECO:0000313" key="2">
    <source>
        <dbReference type="Proteomes" id="UP000237819"/>
    </source>
</evidence>
<sequence length="81" mass="8720">MNPYSKVLTLIGVPDPHSLHQADALAHAVLQMGAELTLDVSGNPVDAVLSDLRTRNINENAVNILAARLNPLRDRIARGQS</sequence>
<gene>
    <name evidence="1" type="ORF">C5Y93_05825</name>
</gene>